<protein>
    <recommendedName>
        <fullName evidence="9">Rieske-type oxygenase</fullName>
    </recommendedName>
</protein>
<comment type="subunit">
    <text evidence="10">Homotrimer. The two-component system 3-ketosteroid-9-alpha-monooxygenase is composed of an oxygenase component KshA and a reductase component KshB.</text>
</comment>
<keyword evidence="8" id="KW-0443">Lipid metabolism</keyword>
<feature type="domain" description="Rieske" evidence="11">
    <location>
        <begin position="6"/>
        <end position="109"/>
    </location>
</feature>
<evidence type="ECO:0000256" key="2">
    <source>
        <dbReference type="ARBA" id="ARBA00022714"/>
    </source>
</evidence>
<dbReference type="Proteomes" id="UP001519295">
    <property type="component" value="Unassembled WGS sequence"/>
</dbReference>
<evidence type="ECO:0000256" key="5">
    <source>
        <dbReference type="ARBA" id="ARBA00023002"/>
    </source>
</evidence>
<keyword evidence="2" id="KW-0001">2Fe-2S</keyword>
<dbReference type="Pfam" id="PF19298">
    <property type="entry name" value="KshA_C"/>
    <property type="match status" value="1"/>
</dbReference>
<evidence type="ECO:0000313" key="12">
    <source>
        <dbReference type="EMBL" id="MBP2369768.1"/>
    </source>
</evidence>
<dbReference type="InterPro" id="IPR036922">
    <property type="entry name" value="Rieske_2Fe-2S_sf"/>
</dbReference>
<dbReference type="InterPro" id="IPR045605">
    <property type="entry name" value="KshA-like_C"/>
</dbReference>
<organism evidence="12 13">
    <name type="scientific">Pseudonocardia parietis</name>
    <dbReference type="NCBI Taxonomy" id="570936"/>
    <lineage>
        <taxon>Bacteria</taxon>
        <taxon>Bacillati</taxon>
        <taxon>Actinomycetota</taxon>
        <taxon>Actinomycetes</taxon>
        <taxon>Pseudonocardiales</taxon>
        <taxon>Pseudonocardiaceae</taxon>
        <taxon>Pseudonocardia</taxon>
    </lineage>
</organism>
<evidence type="ECO:0000259" key="11">
    <source>
        <dbReference type="PROSITE" id="PS51296"/>
    </source>
</evidence>
<comment type="caution">
    <text evidence="12">The sequence shown here is derived from an EMBL/GenBank/DDBJ whole genome shotgun (WGS) entry which is preliminary data.</text>
</comment>
<proteinExistence type="predicted"/>
<evidence type="ECO:0000256" key="8">
    <source>
        <dbReference type="ARBA" id="ARBA00023221"/>
    </source>
</evidence>
<evidence type="ECO:0000256" key="10">
    <source>
        <dbReference type="ARBA" id="ARBA00046982"/>
    </source>
</evidence>
<reference evidence="12 13" key="1">
    <citation type="submission" date="2021-03" db="EMBL/GenBank/DDBJ databases">
        <title>Sequencing the genomes of 1000 actinobacteria strains.</title>
        <authorList>
            <person name="Klenk H.-P."/>
        </authorList>
    </citation>
    <scope>NUCLEOTIDE SEQUENCE [LARGE SCALE GENOMIC DNA]</scope>
    <source>
        <strain evidence="12 13">DSM 45256</strain>
    </source>
</reference>
<dbReference type="PROSITE" id="PS51296">
    <property type="entry name" value="RIESKE"/>
    <property type="match status" value="1"/>
</dbReference>
<keyword evidence="8" id="KW-0753">Steroid metabolism</keyword>
<dbReference type="SUPFAM" id="SSF50022">
    <property type="entry name" value="ISP domain"/>
    <property type="match status" value="1"/>
</dbReference>
<keyword evidence="6" id="KW-0408">Iron</keyword>
<evidence type="ECO:0000256" key="6">
    <source>
        <dbReference type="ARBA" id="ARBA00023004"/>
    </source>
</evidence>
<keyword evidence="3" id="KW-0479">Metal-binding</keyword>
<keyword evidence="5" id="KW-0560">Oxidoreductase</keyword>
<dbReference type="InterPro" id="IPR017941">
    <property type="entry name" value="Rieske_2Fe-2S"/>
</dbReference>
<dbReference type="SUPFAM" id="SSF55961">
    <property type="entry name" value="Bet v1-like"/>
    <property type="match status" value="1"/>
</dbReference>
<dbReference type="InterPro" id="IPR050584">
    <property type="entry name" value="Cholesterol_7-desaturase"/>
</dbReference>
<dbReference type="Pfam" id="PF00355">
    <property type="entry name" value="Rieske"/>
    <property type="match status" value="1"/>
</dbReference>
<dbReference type="Gene3D" id="3.90.380.10">
    <property type="entry name" value="Naphthalene 1,2-dioxygenase Alpha Subunit, Chain A, domain 1"/>
    <property type="match status" value="1"/>
</dbReference>
<dbReference type="Gene3D" id="2.102.10.10">
    <property type="entry name" value="Rieske [2Fe-2S] iron-sulphur domain"/>
    <property type="match status" value="1"/>
</dbReference>
<name>A0ABS4W0Z3_9PSEU</name>
<keyword evidence="7" id="KW-0411">Iron-sulfur</keyword>
<keyword evidence="13" id="KW-1185">Reference proteome</keyword>
<evidence type="ECO:0000256" key="1">
    <source>
        <dbReference type="ARBA" id="ARBA00001962"/>
    </source>
</evidence>
<dbReference type="EMBL" id="JAGINU010000001">
    <property type="protein sequence ID" value="MBP2369768.1"/>
    <property type="molecule type" value="Genomic_DNA"/>
</dbReference>
<evidence type="ECO:0000256" key="7">
    <source>
        <dbReference type="ARBA" id="ARBA00023014"/>
    </source>
</evidence>
<sequence length="330" mass="37268">MRPTGWFQIGWSSTVPSGGAVPLRYFGQDLVAWRDLEGTVHVLDAYCRHLGANLAYGGSVTVDGLQCPFHGWTWDAEGRNTAIPYQDRTNTARRIRSWSVVERNEVLFLWHDELGRPPYFDVPEVTEICDDLRGIMLQPALPDGTSHFTGMQVHPQYVVENAVDIHHFRFVHGTARSPVILREEVTDHTWHSVAGFGRRWADGIDRPGDRRNTITIHWVGIGFAYNAEQTPDGWRVMLISTTPVDDETTEVFGTYWLQDLPGAAAGDRRRRLDEIMRALPEDLDIWNHQIYLDPPGLATSEGAGFRKLRRWTGRFYPEAGPGHAARGVGA</sequence>
<comment type="cofactor">
    <cofactor evidence="1">
        <name>Fe cation</name>
        <dbReference type="ChEBI" id="CHEBI:24875"/>
    </cofactor>
</comment>
<evidence type="ECO:0000256" key="4">
    <source>
        <dbReference type="ARBA" id="ARBA00022963"/>
    </source>
</evidence>
<accession>A0ABS4W0Z3</accession>
<dbReference type="PANTHER" id="PTHR21266:SF60">
    <property type="entry name" value="3-KETOSTEROID-9-ALPHA-MONOOXYGENASE, OXYGENASE COMPONENT"/>
    <property type="match status" value="1"/>
</dbReference>
<dbReference type="PANTHER" id="PTHR21266">
    <property type="entry name" value="IRON-SULFUR DOMAIN CONTAINING PROTEIN"/>
    <property type="match status" value="1"/>
</dbReference>
<evidence type="ECO:0000256" key="9">
    <source>
        <dbReference type="ARBA" id="ARBA00030944"/>
    </source>
</evidence>
<gene>
    <name evidence="12" type="ORF">JOF36_005464</name>
</gene>
<dbReference type="RefSeq" id="WP_210032262.1">
    <property type="nucleotide sequence ID" value="NZ_JAGINU010000001.1"/>
</dbReference>
<evidence type="ECO:0000313" key="13">
    <source>
        <dbReference type="Proteomes" id="UP001519295"/>
    </source>
</evidence>
<keyword evidence="4" id="KW-0442">Lipid degradation</keyword>
<evidence type="ECO:0000256" key="3">
    <source>
        <dbReference type="ARBA" id="ARBA00022723"/>
    </source>
</evidence>